<dbReference type="Proteomes" id="UP000322509">
    <property type="component" value="Chromosome"/>
</dbReference>
<evidence type="ECO:0000313" key="3">
    <source>
        <dbReference type="Proteomes" id="UP000322509"/>
    </source>
</evidence>
<dbReference type="EMBL" id="CP043550">
    <property type="protein sequence ID" value="QEO57570.1"/>
    <property type="molecule type" value="Genomic_DNA"/>
</dbReference>
<dbReference type="InterPro" id="IPR016913">
    <property type="entry name" value="UCP029215"/>
</dbReference>
<organism evidence="2 3">
    <name type="scientific">Francisella marina</name>
    <dbReference type="NCBI Taxonomy" id="2249302"/>
    <lineage>
        <taxon>Bacteria</taxon>
        <taxon>Pseudomonadati</taxon>
        <taxon>Pseudomonadota</taxon>
        <taxon>Gammaproteobacteria</taxon>
        <taxon>Thiotrichales</taxon>
        <taxon>Francisellaceae</taxon>
        <taxon>Francisella</taxon>
    </lineage>
</organism>
<keyword evidence="3" id="KW-1185">Reference proteome</keyword>
<reference evidence="2 3" key="1">
    <citation type="submission" date="2019-09" db="EMBL/GenBank/DDBJ databases">
        <title>Complete genome sequence of Francisella marina E103-15.</title>
        <authorList>
            <person name="Tekedar H.C."/>
            <person name="Griffin M.J."/>
            <person name="Waldbieser G.C."/>
            <person name="Soto E."/>
        </authorList>
    </citation>
    <scope>NUCLEOTIDE SEQUENCE [LARGE SCALE GENOMIC DNA]</scope>
    <source>
        <strain evidence="2 3">E103-15</strain>
    </source>
</reference>
<dbReference type="RefSeq" id="WP_149368750.1">
    <property type="nucleotide sequence ID" value="NZ_CP043550.1"/>
</dbReference>
<name>A0ABX5ZH47_9GAMM</name>
<gene>
    <name evidence="2" type="ORF">F0R74_06780</name>
</gene>
<sequence>MSCCNSCNNNKPCESSNMLYQTAIFDSDSKTFTSVRDGVQKYHKLELGGVLSFLGLDTQKDILDVYRSGDEIRRIAKDIQNVPITNEHIDVVDANGNVIPVKDKDIIARVPNFEVKDFIDDDTDTTTKVIHKISTNKTVLNLLKSGKKELSLGYTSKHRIHDKYDLEQYDIQPHHLAIVDKGRCGEVCQITDSKHKEENMKPEDMKDEFEKLKEENKSLKDELAKMKESKDEDMKKDSEEEKKDVKDSAEFKLAIQEAEKAIVDSAIAEFKDSKEFVAIVDSAIAEKFSVVEKAKQFIPTLDSVNKSVLEIQKEVVSHVLPDVELKDSEIPVAFKTLQKPVVVSQPVADSFNDFEKRCKEYK</sequence>
<proteinExistence type="predicted"/>
<feature type="region of interest" description="Disordered" evidence="1">
    <location>
        <begin position="220"/>
        <end position="243"/>
    </location>
</feature>
<evidence type="ECO:0000256" key="1">
    <source>
        <dbReference type="SAM" id="MobiDB-lite"/>
    </source>
</evidence>
<accession>A0ABX5ZH47</accession>
<dbReference type="Pfam" id="PF09979">
    <property type="entry name" value="DUF2213"/>
    <property type="match status" value="1"/>
</dbReference>
<protein>
    <submittedName>
        <fullName evidence="2">DUF2213 domain-containing protein</fullName>
    </submittedName>
</protein>
<evidence type="ECO:0000313" key="2">
    <source>
        <dbReference type="EMBL" id="QEO57570.1"/>
    </source>
</evidence>